<keyword evidence="3" id="KW-1133">Transmembrane helix</keyword>
<evidence type="ECO:0000256" key="1">
    <source>
        <dbReference type="ARBA" id="ARBA00022729"/>
    </source>
</evidence>
<dbReference type="CDD" id="cd00118">
    <property type="entry name" value="LysM"/>
    <property type="match status" value="1"/>
</dbReference>
<dbReference type="InterPro" id="IPR050570">
    <property type="entry name" value="Cell_wall_metabolism_enzyme"/>
</dbReference>
<dbReference type="Gene3D" id="2.20.230.10">
    <property type="entry name" value="Resuscitation-promoting factor rpfb"/>
    <property type="match status" value="1"/>
</dbReference>
<dbReference type="Pfam" id="PF01551">
    <property type="entry name" value="Peptidase_M23"/>
    <property type="match status" value="1"/>
</dbReference>
<proteinExistence type="predicted"/>
<gene>
    <name evidence="6" type="ORF">FYJ59_04630</name>
</gene>
<evidence type="ECO:0000313" key="6">
    <source>
        <dbReference type="EMBL" id="MST57535.1"/>
    </source>
</evidence>
<sequence>MKKLTSYSKRVKYTYVKTTLVTIFVSLFFLKGYTVFEKTGENYFHVFLNGTEIGTVGEADRAEQLLQEARRNIASQSEDMIFIDADLKLVGEEALWGTLTGEDTMLAAMERELESSIRETSHRSYTMKVNEYMVNLSSVDEVKSLLQAAVDKYDSEEKFSVELTHDAQKEFNVLTTEVVNRQELTAQEEQKEEAIYAGGVQTALDQAGAQADQQEEKDFEDYELGLMTMDFAEKVEIVETYLPENMLTPLDQAIEDVIKDQETPGEYEVVSGDTLSEISIKVNIPIDQIIAMNSETLTDENSTIRVGDKLIITVPEPELSVERMEQNYYEEVYDADVIYVDNDSWYTTQTKVLQQPSAGFRRVVADVSYLNDREVTRDILKEEVVMEAVPKIVERGTKIPPTYIKPISGGRQSSGFGRRKSPTKGASSYHKGVDWSVPTGTAVFASCGGTVVKAGWGSGYGYCVYINHEDGRQTRYGHLSKVLVKAGQTVKQGERIALSGNTGISTGPHLHFEILINGSQVNPLKYLN</sequence>
<keyword evidence="3" id="KW-0812">Transmembrane</keyword>
<accession>A0A6L5YH48</accession>
<dbReference type="Pfam" id="PF01476">
    <property type="entry name" value="LysM"/>
    <property type="match status" value="1"/>
</dbReference>
<keyword evidence="7" id="KW-1185">Reference proteome</keyword>
<feature type="transmembrane region" description="Helical" evidence="3">
    <location>
        <begin position="12"/>
        <end position="30"/>
    </location>
</feature>
<evidence type="ECO:0000256" key="2">
    <source>
        <dbReference type="SAM" id="MobiDB-lite"/>
    </source>
</evidence>
<dbReference type="InterPro" id="IPR016047">
    <property type="entry name" value="M23ase_b-sheet_dom"/>
</dbReference>
<dbReference type="SMART" id="SM00257">
    <property type="entry name" value="LysM"/>
    <property type="match status" value="1"/>
</dbReference>
<evidence type="ECO:0000259" key="4">
    <source>
        <dbReference type="PROSITE" id="PS51109"/>
    </source>
</evidence>
<dbReference type="PROSITE" id="PS51109">
    <property type="entry name" value="G5"/>
    <property type="match status" value="1"/>
</dbReference>
<dbReference type="InterPro" id="IPR018392">
    <property type="entry name" value="LysM"/>
</dbReference>
<comment type="caution">
    <text evidence="6">The sequence shown here is derived from an EMBL/GenBank/DDBJ whole genome shotgun (WGS) entry which is preliminary data.</text>
</comment>
<reference evidence="6 7" key="1">
    <citation type="submission" date="2019-08" db="EMBL/GenBank/DDBJ databases">
        <title>In-depth cultivation of the pig gut microbiome towards novel bacterial diversity and tailored functional studies.</title>
        <authorList>
            <person name="Wylensek D."/>
            <person name="Hitch T.C.A."/>
            <person name="Clavel T."/>
        </authorList>
    </citation>
    <scope>NUCLEOTIDE SEQUENCE [LARGE SCALE GENOMIC DNA]</scope>
    <source>
        <strain evidence="6 7">WCA3-601-WT-6H</strain>
    </source>
</reference>
<dbReference type="SUPFAM" id="SSF54106">
    <property type="entry name" value="LysM domain"/>
    <property type="match status" value="1"/>
</dbReference>
<dbReference type="Gene3D" id="3.10.350.10">
    <property type="entry name" value="LysM domain"/>
    <property type="match status" value="1"/>
</dbReference>
<protein>
    <submittedName>
        <fullName evidence="6">M23 family metallopeptidase</fullName>
    </submittedName>
</protein>
<feature type="region of interest" description="Disordered" evidence="2">
    <location>
        <begin position="408"/>
        <end position="430"/>
    </location>
</feature>
<dbReference type="SUPFAM" id="SSF51261">
    <property type="entry name" value="Duplicated hybrid motif"/>
    <property type="match status" value="1"/>
</dbReference>
<dbReference type="PANTHER" id="PTHR21666">
    <property type="entry name" value="PEPTIDASE-RELATED"/>
    <property type="match status" value="1"/>
</dbReference>
<dbReference type="InterPro" id="IPR011055">
    <property type="entry name" value="Dup_hybrid_motif"/>
</dbReference>
<feature type="domain" description="LysM" evidence="5">
    <location>
        <begin position="265"/>
        <end position="312"/>
    </location>
</feature>
<dbReference type="AlphaFoldDB" id="A0A6L5YH48"/>
<organism evidence="6 7">
    <name type="scientific">Waltera intestinalis</name>
    <dbReference type="NCBI Taxonomy" id="2606635"/>
    <lineage>
        <taxon>Bacteria</taxon>
        <taxon>Bacillati</taxon>
        <taxon>Bacillota</taxon>
        <taxon>Clostridia</taxon>
        <taxon>Lachnospirales</taxon>
        <taxon>Lachnospiraceae</taxon>
        <taxon>Waltera</taxon>
    </lineage>
</organism>
<dbReference type="SMART" id="SM01208">
    <property type="entry name" value="G5"/>
    <property type="match status" value="1"/>
</dbReference>
<keyword evidence="1" id="KW-0732">Signal</keyword>
<dbReference type="PROSITE" id="PS51782">
    <property type="entry name" value="LYSM"/>
    <property type="match status" value="1"/>
</dbReference>
<dbReference type="GO" id="GO:0004222">
    <property type="term" value="F:metalloendopeptidase activity"/>
    <property type="evidence" value="ECO:0007669"/>
    <property type="project" value="TreeGrafter"/>
</dbReference>
<evidence type="ECO:0000259" key="5">
    <source>
        <dbReference type="PROSITE" id="PS51782"/>
    </source>
</evidence>
<dbReference type="EMBL" id="VUMU01000003">
    <property type="protein sequence ID" value="MST57535.1"/>
    <property type="molecule type" value="Genomic_DNA"/>
</dbReference>
<dbReference type="PANTHER" id="PTHR21666:SF270">
    <property type="entry name" value="MUREIN HYDROLASE ACTIVATOR ENVC"/>
    <property type="match status" value="1"/>
</dbReference>
<dbReference type="Pfam" id="PF07501">
    <property type="entry name" value="G5"/>
    <property type="match status" value="1"/>
</dbReference>
<evidence type="ECO:0000313" key="7">
    <source>
        <dbReference type="Proteomes" id="UP000476055"/>
    </source>
</evidence>
<dbReference type="CDD" id="cd12797">
    <property type="entry name" value="M23_peptidase"/>
    <property type="match status" value="1"/>
</dbReference>
<keyword evidence="3" id="KW-0472">Membrane</keyword>
<name>A0A6L5YH48_9FIRM</name>
<evidence type="ECO:0000256" key="3">
    <source>
        <dbReference type="SAM" id="Phobius"/>
    </source>
</evidence>
<dbReference type="Gene3D" id="2.70.70.10">
    <property type="entry name" value="Glucose Permease (Domain IIA)"/>
    <property type="match status" value="1"/>
</dbReference>
<dbReference type="RefSeq" id="WP_154495562.1">
    <property type="nucleotide sequence ID" value="NZ_VUMU01000003.1"/>
</dbReference>
<dbReference type="InterPro" id="IPR036779">
    <property type="entry name" value="LysM_dom_sf"/>
</dbReference>
<feature type="domain" description="G5" evidence="4">
    <location>
        <begin position="318"/>
        <end position="399"/>
    </location>
</feature>
<dbReference type="Proteomes" id="UP000476055">
    <property type="component" value="Unassembled WGS sequence"/>
</dbReference>
<dbReference type="InterPro" id="IPR011098">
    <property type="entry name" value="G5_dom"/>
</dbReference>